<accession>A0A3N0VYG1</accession>
<reference evidence="2 4" key="2">
    <citation type="submission" date="2019-03" db="EMBL/GenBank/DDBJ databases">
        <title>Genomic Encyclopedia of Archaeal and Bacterial Type Strains, Phase II (KMG-II): from individual species to whole genera.</title>
        <authorList>
            <person name="Goeker M."/>
        </authorList>
    </citation>
    <scope>NUCLEOTIDE SEQUENCE [LARGE SCALE GENOMIC DNA]</scope>
    <source>
        <strain evidence="2 4">DSM 15235</strain>
    </source>
</reference>
<dbReference type="Proteomes" id="UP000269375">
    <property type="component" value="Unassembled WGS sequence"/>
</dbReference>
<sequence length="157" mass="18047">MKYSLNLIFVLVLLISCQQDSKELINKNASLHQNDVLKDNPLLMHPITLAIQSKDSTMSTLYGNEIAFSHVKKNFNSDYPRNAVFYEVTWKQKPDELWFGANIPKEIVSIEKITFVGKGEAVYEKYQGKPLKKVQTDKKTEPSRINFIISRNRVVSP</sequence>
<gene>
    <name evidence="2" type="ORF">BCF50_2009</name>
    <name evidence="1" type="ORF">EGI05_10440</name>
</gene>
<proteinExistence type="predicted"/>
<evidence type="ECO:0000313" key="4">
    <source>
        <dbReference type="Proteomes" id="UP000295709"/>
    </source>
</evidence>
<dbReference type="Proteomes" id="UP000295709">
    <property type="component" value="Unassembled WGS sequence"/>
</dbReference>
<organism evidence="1 3">
    <name type="scientific">Chryseobacterium daecheongense</name>
    <dbReference type="NCBI Taxonomy" id="192389"/>
    <lineage>
        <taxon>Bacteria</taxon>
        <taxon>Pseudomonadati</taxon>
        <taxon>Bacteroidota</taxon>
        <taxon>Flavobacteriia</taxon>
        <taxon>Flavobacteriales</taxon>
        <taxon>Weeksellaceae</taxon>
        <taxon>Chryseobacterium group</taxon>
        <taxon>Chryseobacterium</taxon>
    </lineage>
</organism>
<evidence type="ECO:0000313" key="2">
    <source>
        <dbReference type="EMBL" id="TDX93060.1"/>
    </source>
</evidence>
<keyword evidence="4" id="KW-1185">Reference proteome</keyword>
<evidence type="ECO:0000313" key="3">
    <source>
        <dbReference type="Proteomes" id="UP000269375"/>
    </source>
</evidence>
<evidence type="ECO:0000313" key="1">
    <source>
        <dbReference type="EMBL" id="ROH97777.1"/>
    </source>
</evidence>
<protein>
    <submittedName>
        <fullName evidence="1">Uncharacterized protein</fullName>
    </submittedName>
</protein>
<name>A0A3N0VYG1_9FLAO</name>
<reference evidence="1 3" key="1">
    <citation type="submission" date="2018-11" db="EMBL/GenBank/DDBJ databases">
        <title>Proposal to divide the Flavobacteriaceae and reorganize its genera based on Amino Acid Identity values calculated from whole genome sequences.</title>
        <authorList>
            <person name="Nicholson A.C."/>
            <person name="Gulvik C.A."/>
            <person name="Whitney A.M."/>
            <person name="Humrighouse B.W."/>
            <person name="Bell M."/>
            <person name="Holmes B."/>
            <person name="Steigerwalt A."/>
            <person name="Villarma A."/>
            <person name="Sheth M."/>
            <person name="Batra D."/>
            <person name="Pryor J."/>
            <person name="Bernardet J.-F."/>
            <person name="Hugo C."/>
            <person name="Kampfer P."/>
            <person name="Newman J."/>
            <person name="Mcquiston J.R."/>
        </authorList>
    </citation>
    <scope>NUCLEOTIDE SEQUENCE [LARGE SCALE GENOMIC DNA]</scope>
    <source>
        <strain evidence="1 3">DSM 15235</strain>
    </source>
</reference>
<dbReference type="EMBL" id="RJTX01000002">
    <property type="protein sequence ID" value="ROH97777.1"/>
    <property type="molecule type" value="Genomic_DNA"/>
</dbReference>
<dbReference type="OrthoDB" id="674757at2"/>
<dbReference type="PROSITE" id="PS51257">
    <property type="entry name" value="PROKAR_LIPOPROTEIN"/>
    <property type="match status" value="1"/>
</dbReference>
<dbReference type="AlphaFoldDB" id="A0A3N0VYG1"/>
<comment type="caution">
    <text evidence="1">The sequence shown here is derived from an EMBL/GenBank/DDBJ whole genome shotgun (WGS) entry which is preliminary data.</text>
</comment>
<dbReference type="EMBL" id="SOQW01000002">
    <property type="protein sequence ID" value="TDX93060.1"/>
    <property type="molecule type" value="Genomic_DNA"/>
</dbReference>